<protein>
    <submittedName>
        <fullName evidence="1">Uncharacterized protein</fullName>
    </submittedName>
</protein>
<proteinExistence type="predicted"/>
<sequence>MEHSAKESHDQNFALQQISQNCHPEYSMEYGISDYILRARKADWYHYEVMRTFASINLQLDHQLPYPLSKNQKFIQILLSEVFPQKLANFEEVDC</sequence>
<keyword evidence="2" id="KW-1185">Reference proteome</keyword>
<evidence type="ECO:0000313" key="2">
    <source>
        <dbReference type="Proteomes" id="UP001196413"/>
    </source>
</evidence>
<evidence type="ECO:0000313" key="1">
    <source>
        <dbReference type="EMBL" id="KAJ1346802.1"/>
    </source>
</evidence>
<organism evidence="1 2">
    <name type="scientific">Parelaphostrongylus tenuis</name>
    <name type="common">Meningeal worm</name>
    <dbReference type="NCBI Taxonomy" id="148309"/>
    <lineage>
        <taxon>Eukaryota</taxon>
        <taxon>Metazoa</taxon>
        <taxon>Ecdysozoa</taxon>
        <taxon>Nematoda</taxon>
        <taxon>Chromadorea</taxon>
        <taxon>Rhabditida</taxon>
        <taxon>Rhabditina</taxon>
        <taxon>Rhabditomorpha</taxon>
        <taxon>Strongyloidea</taxon>
        <taxon>Metastrongylidae</taxon>
        <taxon>Parelaphostrongylus</taxon>
    </lineage>
</organism>
<dbReference type="AlphaFoldDB" id="A0AAD5LU30"/>
<accession>A0AAD5LU30</accession>
<dbReference type="Proteomes" id="UP001196413">
    <property type="component" value="Unassembled WGS sequence"/>
</dbReference>
<reference evidence="1" key="1">
    <citation type="submission" date="2021-06" db="EMBL/GenBank/DDBJ databases">
        <title>Parelaphostrongylus tenuis whole genome reference sequence.</title>
        <authorList>
            <person name="Garwood T.J."/>
            <person name="Larsen P.A."/>
            <person name="Fountain-Jones N.M."/>
            <person name="Garbe J.R."/>
            <person name="Macchietto M.G."/>
            <person name="Kania S.A."/>
            <person name="Gerhold R.W."/>
            <person name="Richards J.E."/>
            <person name="Wolf T.M."/>
        </authorList>
    </citation>
    <scope>NUCLEOTIDE SEQUENCE</scope>
    <source>
        <strain evidence="1">MNPRO001-30</strain>
        <tissue evidence="1">Meninges</tissue>
    </source>
</reference>
<gene>
    <name evidence="1" type="ORF">KIN20_001701</name>
</gene>
<comment type="caution">
    <text evidence="1">The sequence shown here is derived from an EMBL/GenBank/DDBJ whole genome shotgun (WGS) entry which is preliminary data.</text>
</comment>
<dbReference type="EMBL" id="JAHQIW010000223">
    <property type="protein sequence ID" value="KAJ1346802.1"/>
    <property type="molecule type" value="Genomic_DNA"/>
</dbReference>
<name>A0AAD5LU30_PARTN</name>